<dbReference type="GO" id="GO:0004252">
    <property type="term" value="F:serine-type endopeptidase activity"/>
    <property type="evidence" value="ECO:0007669"/>
    <property type="project" value="InterPro"/>
</dbReference>
<dbReference type="InterPro" id="IPR035952">
    <property type="entry name" value="Rhomboid-like_sf"/>
</dbReference>
<keyword evidence="8" id="KW-1185">Reference proteome</keyword>
<feature type="transmembrane region" description="Helical" evidence="5">
    <location>
        <begin position="238"/>
        <end position="257"/>
    </location>
</feature>
<evidence type="ECO:0000313" key="7">
    <source>
        <dbReference type="EMBL" id="SEI01350.1"/>
    </source>
</evidence>
<proteinExistence type="predicted"/>
<evidence type="ECO:0000256" key="5">
    <source>
        <dbReference type="SAM" id="Phobius"/>
    </source>
</evidence>
<comment type="subcellular location">
    <subcellularLocation>
        <location evidence="1">Membrane</location>
        <topology evidence="1">Multi-pass membrane protein</topology>
    </subcellularLocation>
</comment>
<evidence type="ECO:0000256" key="4">
    <source>
        <dbReference type="ARBA" id="ARBA00023136"/>
    </source>
</evidence>
<accession>A0A1H6MRS1</accession>
<dbReference type="PANTHER" id="PTHR45011:SF1">
    <property type="entry name" value="DAP3-BINDING CELL DEATH ENHANCER 1"/>
    <property type="match status" value="1"/>
</dbReference>
<feature type="domain" description="Peptidase S54 rhomboid" evidence="6">
    <location>
        <begin position="114"/>
        <end position="252"/>
    </location>
</feature>
<keyword evidence="4 5" id="KW-0472">Membrane</keyword>
<keyword evidence="3 5" id="KW-1133">Transmembrane helix</keyword>
<dbReference type="InterPro" id="IPR022764">
    <property type="entry name" value="Peptidase_S54_rhomboid_dom"/>
</dbReference>
<dbReference type="SUPFAM" id="SSF144091">
    <property type="entry name" value="Rhomboid-like"/>
    <property type="match status" value="1"/>
</dbReference>
<dbReference type="Proteomes" id="UP000176204">
    <property type="component" value="Chromosome I"/>
</dbReference>
<evidence type="ECO:0000256" key="3">
    <source>
        <dbReference type="ARBA" id="ARBA00022989"/>
    </source>
</evidence>
<dbReference type="SMART" id="SM00671">
    <property type="entry name" value="SEL1"/>
    <property type="match status" value="3"/>
</dbReference>
<dbReference type="Gene3D" id="1.25.40.10">
    <property type="entry name" value="Tetratricopeptide repeat domain"/>
    <property type="match status" value="1"/>
</dbReference>
<feature type="transmembrane region" description="Helical" evidence="5">
    <location>
        <begin position="264"/>
        <end position="284"/>
    </location>
</feature>
<dbReference type="InterPro" id="IPR052748">
    <property type="entry name" value="ISR_Activator"/>
</dbReference>
<organism evidence="7 8">
    <name type="scientific">Akkermansia glycaniphila</name>
    <dbReference type="NCBI Taxonomy" id="1679444"/>
    <lineage>
        <taxon>Bacteria</taxon>
        <taxon>Pseudomonadati</taxon>
        <taxon>Verrucomicrobiota</taxon>
        <taxon>Verrucomicrobiia</taxon>
        <taxon>Verrucomicrobiales</taxon>
        <taxon>Akkermansiaceae</taxon>
        <taxon>Akkermansia</taxon>
    </lineage>
</organism>
<dbReference type="KEGG" id="agl:PYTT_2564"/>
<dbReference type="EMBL" id="LT629973">
    <property type="protein sequence ID" value="SEI01350.1"/>
    <property type="molecule type" value="Genomic_DNA"/>
</dbReference>
<name>A0A1H6MRS1_9BACT</name>
<evidence type="ECO:0000259" key="6">
    <source>
        <dbReference type="Pfam" id="PF01694"/>
    </source>
</evidence>
<keyword evidence="2 5" id="KW-0812">Transmembrane</keyword>
<dbReference type="InterPro" id="IPR011990">
    <property type="entry name" value="TPR-like_helical_dom_sf"/>
</dbReference>
<dbReference type="Pfam" id="PF01694">
    <property type="entry name" value="Rhomboid"/>
    <property type="match status" value="1"/>
</dbReference>
<evidence type="ECO:0000313" key="8">
    <source>
        <dbReference type="Proteomes" id="UP000176204"/>
    </source>
</evidence>
<reference evidence="8" key="1">
    <citation type="submission" date="2016-09" db="EMBL/GenBank/DDBJ databases">
        <authorList>
            <person name="Koehorst J."/>
        </authorList>
    </citation>
    <scope>NUCLEOTIDE SEQUENCE [LARGE SCALE GENOMIC DNA]</scope>
</reference>
<feature type="transmembrane region" description="Helical" evidence="5">
    <location>
        <begin position="130"/>
        <end position="150"/>
    </location>
</feature>
<dbReference type="Pfam" id="PF08238">
    <property type="entry name" value="Sel1"/>
    <property type="match status" value="3"/>
</dbReference>
<dbReference type="RefSeq" id="WP_067774957.1">
    <property type="nucleotide sequence ID" value="NZ_LIGX01000020.1"/>
</dbReference>
<gene>
    <name evidence="7" type="ORF">PYTT_2564</name>
</gene>
<feature type="transmembrane region" description="Helical" evidence="5">
    <location>
        <begin position="190"/>
        <end position="210"/>
    </location>
</feature>
<evidence type="ECO:0000256" key="2">
    <source>
        <dbReference type="ARBA" id="ARBA00022692"/>
    </source>
</evidence>
<dbReference type="PANTHER" id="PTHR45011">
    <property type="entry name" value="DAP3-BINDING CELL DEATH ENHANCER 1"/>
    <property type="match status" value="1"/>
</dbReference>
<feature type="transmembrane region" description="Helical" evidence="5">
    <location>
        <begin position="71"/>
        <end position="88"/>
    </location>
</feature>
<dbReference type="STRING" id="1679444.PYTT_2564"/>
<protein>
    <submittedName>
        <fullName evidence="7">Peptidase s54 rhomboid domain</fullName>
    </submittedName>
</protein>
<feature type="transmembrane region" description="Helical" evidence="5">
    <location>
        <begin position="157"/>
        <end position="178"/>
    </location>
</feature>
<dbReference type="SUPFAM" id="SSF81901">
    <property type="entry name" value="HCP-like"/>
    <property type="match status" value="1"/>
</dbReference>
<dbReference type="AlphaFoldDB" id="A0A1H6MRS1"/>
<sequence length="407" mass="45435">MKKYLYKEHPDSEPQGPLNVWEMQALRSSGSISDDMLIRRVSTRRRKSFMASPWQPAAKCWDCKPQPKADYLLPLLLLAANIILFFLSPSERLNMDFDAKDTLLPNGWSCIDQQEWWRFFTGLFMTGDPVLLAGNALLLLTVAPLLPPVLGRGGFLLFYFLCGIIGSFTAGGIILAYIPQIRDLPVPVFASPMGAATFSLIGASMVLPVWRAWKMPNAFWSMLLFLLLPLILKEMELISCMTGLIVGLGLMLLFKYFPVSKRSLLPWAFLIPAAAAASFAGTGIDTSLDDYSEGWAYMQGNGVTKDSRHAAACWHKAAVQGYAPAQTILGIYELRTRRNPERAVYWWKLAAASGDVEAQYRLGMAYRNGTGVSRNESQSRHWIERAAANRHRKAANALQQSETSDKQ</sequence>
<dbReference type="GO" id="GO:0016020">
    <property type="term" value="C:membrane"/>
    <property type="evidence" value="ECO:0007669"/>
    <property type="project" value="UniProtKB-SubCell"/>
</dbReference>
<dbReference type="InterPro" id="IPR006597">
    <property type="entry name" value="Sel1-like"/>
</dbReference>
<feature type="transmembrane region" description="Helical" evidence="5">
    <location>
        <begin position="217"/>
        <end position="232"/>
    </location>
</feature>
<evidence type="ECO:0000256" key="1">
    <source>
        <dbReference type="ARBA" id="ARBA00004141"/>
    </source>
</evidence>
<dbReference type="OrthoDB" id="193483at2"/>
<dbReference type="Gene3D" id="1.20.1540.10">
    <property type="entry name" value="Rhomboid-like"/>
    <property type="match status" value="1"/>
</dbReference>